<sequence length="59" mass="6607">MIETSGLLKGFGSYGFGHSKDRKQLRILKLLPPFILVRVEGRGIEEQQKIEVISYEGGS</sequence>
<evidence type="ECO:0000313" key="2">
    <source>
        <dbReference type="Proteomes" id="UP000507245"/>
    </source>
</evidence>
<gene>
    <name evidence="1" type="ORF">ORAREDHAP_LOCUS15123</name>
</gene>
<reference evidence="2" key="1">
    <citation type="journal article" date="2020" name="Genome Biol.">
        <title>Gamete binning: chromosome-level and haplotype-resolved genome assembly enabled by high-throughput single-cell sequencing of gamete genomes.</title>
        <authorList>
            <person name="Campoy J.A."/>
            <person name="Sun H."/>
            <person name="Goel M."/>
            <person name="Jiao W.-B."/>
            <person name="Folz-Donahue K."/>
            <person name="Wang N."/>
            <person name="Rubio M."/>
            <person name="Liu C."/>
            <person name="Kukat C."/>
            <person name="Ruiz D."/>
            <person name="Huettel B."/>
            <person name="Schneeberger K."/>
        </authorList>
    </citation>
    <scope>NUCLEOTIDE SEQUENCE [LARGE SCALE GENOMIC DNA]</scope>
    <source>
        <strain evidence="2">cv. Rojo Pasion</strain>
    </source>
</reference>
<accession>A0A6J5WEH9</accession>
<organism evidence="1 2">
    <name type="scientific">Prunus armeniaca</name>
    <name type="common">Apricot</name>
    <name type="synonym">Armeniaca vulgaris</name>
    <dbReference type="NCBI Taxonomy" id="36596"/>
    <lineage>
        <taxon>Eukaryota</taxon>
        <taxon>Viridiplantae</taxon>
        <taxon>Streptophyta</taxon>
        <taxon>Embryophyta</taxon>
        <taxon>Tracheophyta</taxon>
        <taxon>Spermatophyta</taxon>
        <taxon>Magnoliopsida</taxon>
        <taxon>eudicotyledons</taxon>
        <taxon>Gunneridae</taxon>
        <taxon>Pentapetalae</taxon>
        <taxon>rosids</taxon>
        <taxon>fabids</taxon>
        <taxon>Rosales</taxon>
        <taxon>Rosaceae</taxon>
        <taxon>Amygdaloideae</taxon>
        <taxon>Amygdaleae</taxon>
        <taxon>Prunus</taxon>
    </lineage>
</organism>
<protein>
    <submittedName>
        <fullName evidence="1">Uncharacterized protein</fullName>
    </submittedName>
</protein>
<evidence type="ECO:0000313" key="1">
    <source>
        <dbReference type="EMBL" id="CAB4300170.1"/>
    </source>
</evidence>
<dbReference type="AlphaFoldDB" id="A0A6J5WEH9"/>
<name>A0A6J5WEH9_PRUAR</name>
<keyword evidence="2" id="KW-1185">Reference proteome</keyword>
<proteinExistence type="predicted"/>
<dbReference type="EMBL" id="CAEKKB010000002">
    <property type="protein sequence ID" value="CAB4300170.1"/>
    <property type="molecule type" value="Genomic_DNA"/>
</dbReference>
<dbReference type="Proteomes" id="UP000507245">
    <property type="component" value="Unassembled WGS sequence"/>
</dbReference>